<sequence length="659" mass="67517">MKKKYFGVGVVLLFSVFSYGQIGINTATPRATMDVMAKNTDGSTSEGIIAPRLTGEALHTADGNHVYGEKQDGTLAFITAPPSVANRVGQTIDIDARGYYYYDFPENKWIKMLYSSPGAPVVSTLDCAGGTTTGSVASGVPSSGVSRTVPYTGGNGEAYSAQSVSSTGVTGLTANLSAGSLANGNGTLTYTITGTASSSGTASFAITLGGQNCSFDIAVGGGAPVVSTLDCAGGTTTGSAASGVPSSGVSRTVPYTGGNGEAYNAQSVSSTGVTGLTANLSAGTLANGNGTLTYTITGTASSSGTASFAITLGGQNCSFDISVGAALAPGSGSWSGKTCFDVVEVNDGGDCGTLSSRLSQKADFSQTATNTQTYTFTPSGTVSNVRFVYVNTNGQVINSISGDNPGNSITGAQTATVSYNTALNSLASGKIRSDALTANIMVIYNDGASNNGTDHQLTLTVNVQDCSCCGAYVAPGEWKEFMCQNLGADASADPFTPSAAIHGAKYQWGATTGMAGKYVDQATDQANAGAIAGWDTTILPNDTWQDAVKTASDPCPSGYRVPTRTQWQGVMSNNTPTRTGTWSNSPTNYTAAIKFGSTLLLPAAGFRDMTLEHRGDYGLYWSSTQNSSPSSFTMEFNRSSVTIKNANRSFAFSIRCISE</sequence>
<organism evidence="1 2">
    <name type="scientific">Chryseobacterium viscerum</name>
    <dbReference type="NCBI Taxonomy" id="1037377"/>
    <lineage>
        <taxon>Bacteria</taxon>
        <taxon>Pseudomonadati</taxon>
        <taxon>Bacteroidota</taxon>
        <taxon>Flavobacteriia</taxon>
        <taxon>Flavobacteriales</taxon>
        <taxon>Weeksellaceae</taxon>
        <taxon>Chryseobacterium group</taxon>
        <taxon>Chryseobacterium</taxon>
    </lineage>
</organism>
<proteinExistence type="predicted"/>
<protein>
    <submittedName>
        <fullName evidence="1">Uncharacterized protein</fullName>
    </submittedName>
</protein>
<comment type="caution">
    <text evidence="1">The sequence shown here is derived from an EMBL/GenBank/DDBJ whole genome shotgun (WGS) entry which is preliminary data.</text>
</comment>
<dbReference type="AlphaFoldDB" id="A0A316WJR9"/>
<dbReference type="Proteomes" id="UP000236413">
    <property type="component" value="Unassembled WGS sequence"/>
</dbReference>
<dbReference type="EMBL" id="PPEG02000004">
    <property type="protein sequence ID" value="PWN61642.1"/>
    <property type="molecule type" value="Genomic_DNA"/>
</dbReference>
<name>A0A316WJR9_9FLAO</name>
<gene>
    <name evidence="1" type="ORF">C1634_010195</name>
</gene>
<evidence type="ECO:0000313" key="1">
    <source>
        <dbReference type="EMBL" id="PWN61642.1"/>
    </source>
</evidence>
<evidence type="ECO:0000313" key="2">
    <source>
        <dbReference type="Proteomes" id="UP000236413"/>
    </source>
</evidence>
<reference evidence="1 2" key="1">
    <citation type="submission" date="2018-04" db="EMBL/GenBank/DDBJ databases">
        <title>Chryseobacterium oncorhynchi 701B-08T from rainbow trout, and Chryseobacterium viscerum 687B-08T from diseased fish.</title>
        <authorList>
            <person name="Jeong J.-J."/>
            <person name="Lee Y.J."/>
            <person name="Pathiraja D."/>
            <person name="Park B."/>
            <person name="Choi I.-G."/>
            <person name="Kim K.D."/>
        </authorList>
    </citation>
    <scope>NUCLEOTIDE SEQUENCE [LARGE SCALE GENOMIC DNA]</scope>
    <source>
        <strain evidence="1 2">687B-08</strain>
    </source>
</reference>
<accession>A0A316WJR9</accession>